<dbReference type="EMBL" id="FOLX01000001">
    <property type="protein sequence ID" value="SFC93867.1"/>
    <property type="molecule type" value="Genomic_DNA"/>
</dbReference>
<protein>
    <submittedName>
        <fullName evidence="6">FAD/FMN-containing dehydrogenase</fullName>
    </submittedName>
</protein>
<dbReference type="InterPro" id="IPR016169">
    <property type="entry name" value="FAD-bd_PCMH_sub2"/>
</dbReference>
<dbReference type="PANTHER" id="PTHR43716:SF2">
    <property type="entry name" value="BLL6224 PROTEIN"/>
    <property type="match status" value="1"/>
</dbReference>
<dbReference type="InterPro" id="IPR004113">
    <property type="entry name" value="FAD-bd_oxidored_4_C"/>
</dbReference>
<dbReference type="InterPro" id="IPR016166">
    <property type="entry name" value="FAD-bd_PCMH"/>
</dbReference>
<dbReference type="InterPro" id="IPR016167">
    <property type="entry name" value="FAD-bd_PCMH_sub1"/>
</dbReference>
<organism evidence="6 7">
    <name type="scientific">Pseudooceanicola nitratireducens</name>
    <dbReference type="NCBI Taxonomy" id="517719"/>
    <lineage>
        <taxon>Bacteria</taxon>
        <taxon>Pseudomonadati</taxon>
        <taxon>Pseudomonadota</taxon>
        <taxon>Alphaproteobacteria</taxon>
        <taxon>Rhodobacterales</taxon>
        <taxon>Paracoccaceae</taxon>
        <taxon>Pseudooceanicola</taxon>
    </lineage>
</organism>
<dbReference type="SUPFAM" id="SSF55103">
    <property type="entry name" value="FAD-linked oxidases, C-terminal domain"/>
    <property type="match status" value="1"/>
</dbReference>
<evidence type="ECO:0000313" key="6">
    <source>
        <dbReference type="EMBL" id="SFC93867.1"/>
    </source>
</evidence>
<dbReference type="GO" id="GO:0003824">
    <property type="term" value="F:catalytic activity"/>
    <property type="evidence" value="ECO:0007669"/>
    <property type="project" value="InterPro"/>
</dbReference>
<dbReference type="Gene3D" id="3.30.70.2740">
    <property type="match status" value="1"/>
</dbReference>
<accession>A0A1I1N8E0</accession>
<dbReference type="GO" id="GO:0071949">
    <property type="term" value="F:FAD binding"/>
    <property type="evidence" value="ECO:0007669"/>
    <property type="project" value="InterPro"/>
</dbReference>
<dbReference type="Pfam" id="PF01565">
    <property type="entry name" value="FAD_binding_4"/>
    <property type="match status" value="1"/>
</dbReference>
<gene>
    <name evidence="6" type="ORF">SAMN05421762_2831</name>
</gene>
<dbReference type="Gene3D" id="3.30.70.2190">
    <property type="match status" value="1"/>
</dbReference>
<dbReference type="Pfam" id="PF02913">
    <property type="entry name" value="FAD-oxidase_C"/>
    <property type="match status" value="1"/>
</dbReference>
<dbReference type="PROSITE" id="PS51387">
    <property type="entry name" value="FAD_PCMH"/>
    <property type="match status" value="1"/>
</dbReference>
<evidence type="ECO:0000256" key="3">
    <source>
        <dbReference type="ARBA" id="ARBA00022630"/>
    </source>
</evidence>
<comment type="cofactor">
    <cofactor evidence="1">
        <name>FAD</name>
        <dbReference type="ChEBI" id="CHEBI:57692"/>
    </cofactor>
</comment>
<evidence type="ECO:0000256" key="4">
    <source>
        <dbReference type="ARBA" id="ARBA00022827"/>
    </source>
</evidence>
<evidence type="ECO:0000313" key="7">
    <source>
        <dbReference type="Proteomes" id="UP000231644"/>
    </source>
</evidence>
<evidence type="ECO:0000256" key="1">
    <source>
        <dbReference type="ARBA" id="ARBA00001974"/>
    </source>
</evidence>
<dbReference type="AlphaFoldDB" id="A0A1I1N8E0"/>
<dbReference type="InterPro" id="IPR016164">
    <property type="entry name" value="FAD-linked_Oxase-like_C"/>
</dbReference>
<dbReference type="InterPro" id="IPR006094">
    <property type="entry name" value="Oxid_FAD_bind_N"/>
</dbReference>
<keyword evidence="7" id="KW-1185">Reference proteome</keyword>
<dbReference type="InterPro" id="IPR036318">
    <property type="entry name" value="FAD-bd_PCMH-like_sf"/>
</dbReference>
<sequence length="479" mass="51223">MMDTATPMPALAPADDAFADRLRGLIDPRGLRPADARYLEEPRGTWVGVGYWVAAPANVGEVAAVLSAAHEAGVGVVPYGGGTGLVGGQTQPEGAPPLILSLERMTAIRSLDPVENVAVVEAGVILEDLHRAAEAQNRLFPLTLASKGSARIGGLLGTNAGGVNVLRYGNARDLVLGLEAVLPDGRIWNGLTRLRKDNTGYDLRNLLVGSEGTLGVITAAALKLSPIPAGQGVALAVVPNPRAALDLLSLTRDRVGEAVSSFELIAGEGLRFLEEKLPQIRRPFAEAPEWMVLIDLGLPAGLDPEAALAGILEEAFEKELVSDALMAQSLAQATEFWEVREQIPEANRLIGSVSSHDISLPLSNLPGFIDRAGAILRDMGPFRINCFGHLGDGNLHYNVFPPKGGDLQEWRAHTKAVKRTVHDLVHEMEGSVSAEHGIGRLKVEDLERYGDPVKLEVMRALKQMFDPKGIMNPGTMLRR</sequence>
<dbReference type="InterPro" id="IPR016171">
    <property type="entry name" value="Vanillyl_alc_oxidase_C-sub2"/>
</dbReference>
<proteinExistence type="inferred from homology"/>
<dbReference type="Gene3D" id="3.30.43.10">
    <property type="entry name" value="Uridine Diphospho-n-acetylenolpyruvylglucosamine Reductase, domain 2"/>
    <property type="match status" value="1"/>
</dbReference>
<name>A0A1I1N8E0_9RHOB</name>
<dbReference type="InterPro" id="IPR051264">
    <property type="entry name" value="FAD-oxidored/transferase_4"/>
</dbReference>
<reference evidence="6 7" key="1">
    <citation type="submission" date="2016-10" db="EMBL/GenBank/DDBJ databases">
        <authorList>
            <person name="de Groot N.N."/>
        </authorList>
    </citation>
    <scope>NUCLEOTIDE SEQUENCE [LARGE SCALE GENOMIC DNA]</scope>
    <source>
        <strain evidence="6 7">DSM 29619</strain>
    </source>
</reference>
<keyword evidence="4" id="KW-0274">FAD</keyword>
<dbReference type="Gene3D" id="1.10.45.10">
    <property type="entry name" value="Vanillyl-alcohol Oxidase, Chain A, domain 4"/>
    <property type="match status" value="1"/>
</dbReference>
<feature type="domain" description="FAD-binding PCMH-type" evidence="5">
    <location>
        <begin position="39"/>
        <end position="227"/>
    </location>
</feature>
<evidence type="ECO:0000256" key="2">
    <source>
        <dbReference type="ARBA" id="ARBA00008000"/>
    </source>
</evidence>
<comment type="similarity">
    <text evidence="2">Belongs to the FAD-binding oxidoreductase/transferase type 4 family.</text>
</comment>
<keyword evidence="3" id="KW-0285">Flavoprotein</keyword>
<dbReference type="PANTHER" id="PTHR43716">
    <property type="entry name" value="D-2-HYDROXYGLUTARATE DEHYDROGENASE, MITOCHONDRIAL"/>
    <property type="match status" value="1"/>
</dbReference>
<dbReference type="GO" id="GO:0022904">
    <property type="term" value="P:respiratory electron transport chain"/>
    <property type="evidence" value="ECO:0007669"/>
    <property type="project" value="TreeGrafter"/>
</dbReference>
<dbReference type="STRING" id="517719.SAMN05421762_2831"/>
<dbReference type="Proteomes" id="UP000231644">
    <property type="component" value="Unassembled WGS sequence"/>
</dbReference>
<dbReference type="SUPFAM" id="SSF56176">
    <property type="entry name" value="FAD-binding/transporter-associated domain-like"/>
    <property type="match status" value="1"/>
</dbReference>
<dbReference type="FunFam" id="1.10.45.10:FF:000001">
    <property type="entry name" value="D-lactate dehydrogenase mitochondrial"/>
    <property type="match status" value="1"/>
</dbReference>
<dbReference type="Gene3D" id="3.30.465.10">
    <property type="match status" value="1"/>
</dbReference>
<evidence type="ECO:0000259" key="5">
    <source>
        <dbReference type="PROSITE" id="PS51387"/>
    </source>
</evidence>